<keyword evidence="4" id="KW-0175">Coiled coil</keyword>
<dbReference type="InterPro" id="IPR030386">
    <property type="entry name" value="G_GB1_RHD3_dom"/>
</dbReference>
<evidence type="ECO:0000313" key="7">
    <source>
        <dbReference type="EMBL" id="OQR87881.1"/>
    </source>
</evidence>
<dbReference type="InterPro" id="IPR027417">
    <property type="entry name" value="P-loop_NTPase"/>
</dbReference>
<feature type="compositionally biased region" description="Basic and acidic residues" evidence="5">
    <location>
        <begin position="1094"/>
        <end position="1116"/>
    </location>
</feature>
<gene>
    <name evidence="7" type="ORF">ACHHYP_07924</name>
</gene>
<feature type="domain" description="GB1/RHD3-type G" evidence="6">
    <location>
        <begin position="36"/>
        <end position="67"/>
    </location>
</feature>
<feature type="region of interest" description="Disordered" evidence="5">
    <location>
        <begin position="1052"/>
        <end position="1123"/>
    </location>
</feature>
<evidence type="ECO:0000256" key="3">
    <source>
        <dbReference type="PROSITE-ProRule" id="PRU01052"/>
    </source>
</evidence>
<dbReference type="Proteomes" id="UP000243579">
    <property type="component" value="Unassembled WGS sequence"/>
</dbReference>
<dbReference type="GO" id="GO:0003924">
    <property type="term" value="F:GTPase activity"/>
    <property type="evidence" value="ECO:0007669"/>
    <property type="project" value="InterPro"/>
</dbReference>
<evidence type="ECO:0000256" key="1">
    <source>
        <dbReference type="ARBA" id="ARBA00022741"/>
    </source>
</evidence>
<dbReference type="Gene3D" id="3.40.50.300">
    <property type="entry name" value="P-loop containing nucleotide triphosphate hydrolases"/>
    <property type="match status" value="1"/>
</dbReference>
<evidence type="ECO:0000259" key="6">
    <source>
        <dbReference type="PROSITE" id="PS51715"/>
    </source>
</evidence>
<dbReference type="GO" id="GO:0005525">
    <property type="term" value="F:GTP binding"/>
    <property type="evidence" value="ECO:0007669"/>
    <property type="project" value="UniProtKB-KW"/>
</dbReference>
<evidence type="ECO:0000313" key="8">
    <source>
        <dbReference type="Proteomes" id="UP000243579"/>
    </source>
</evidence>
<dbReference type="PANTHER" id="PTHR10751">
    <property type="entry name" value="GUANYLATE BINDING PROTEIN"/>
    <property type="match status" value="1"/>
</dbReference>
<name>A0A1V9YQC4_ACHHY</name>
<feature type="coiled-coil region" evidence="4">
    <location>
        <begin position="746"/>
        <end position="1048"/>
    </location>
</feature>
<keyword evidence="8" id="KW-1185">Reference proteome</keyword>
<comment type="caution">
    <text evidence="7">The sequence shown here is derived from an EMBL/GenBank/DDBJ whole genome shotgun (WGS) entry which is preliminary data.</text>
</comment>
<sequence length="1123" mass="126224">MKPTMQAVKWLGMDRQGKMAVSPAAAESVLKPLPEDQPINLISIFGAARQGKSFLMNLLANQQDLFRISNEKEPCTQGVDLSSHFMPLTEFSKQNNNPAVKSDMLVGFVDAEGQGDRDITCTTLALSGYRDSMLVDDSRLVSPVLLSSKVVIFNWKDSLQADRMLNLLAVLAKAAQNVELADGDDRKVFGHLHIIFRDWNFVNTTPEKVFDTLFKKEKGGDKEVGNRNLARHELIDAFESIQIWLFPSPVASTAQLSERIRFEQLQAAFQSQLRDLRKTLSNQLKEPMTFNQRPLTGPVLSEMIPFVADILNDNRVIMPESIYTSMRRAEAKKKQRECEDEMEQLCRALLASEKLVSTATFTTHATAALNEVVAATMQALQTYPADVVDECRQGLQHFLARQVDSSAKANNELVLRQFHVLMDAASEGLQEQLRQLEQKLPMAAAELSASCDRVLAAVSKPLLECPTSTASTFHGEVRRLQQQAAVLKERLQHLNERALRQRSTELQATLLQATKALKAKGVQWLDDHIQAKAPFTIAMLEAQLTQWLEATAVPTRDDALDDLDVRQELRVYFTQLLEDLKRQYTLHVRHILHRFVVDAKDKLEREIHAQLGDTTLPMADSQLETIIHKAKDRVVTDVAESMQGWSFPQDDMEQFGTAMVGHTEHFLEHFGAQNRIVTKDTASRHAASTYLETKEELATLVHDGLVKDMPVDDDTIDAYVDAAITQAVEYLMQQLPESPKTAAEWRKKFEADLTTLKAQLRTINQKEVEKKTWMEAAEAERLRLQQLESEVQHTQALAQERAQQIASILQEKEQTSAHLTEELTLQTSKTQELEQKLQALRMEAERLAKDKAALAEEAQALAAKERAEKEKTVAEQSQRQAALQQELSAMQAQLAEQQKVLQAKERDAAAAASAEAKARDLEREKERAWQEAQAERALREQLSASVKSTQAQAAALQNKMSSALEKQTLEARQLQATLAQEKAKADRLEAELKRMRAEAVAVEREKERFRQQTLQMEQSTALLRERAREEAQRRAEAEAAAMQAAQAADAAAKAAMEAARESPVRGKRKAEGNTGRRPKTLKVKAPLPKMSLAEAKRKAQEEMDMRIAERVSSLEKSKKKKTQ</sequence>
<dbReference type="PROSITE" id="PS51715">
    <property type="entry name" value="G_GB1_RHD3"/>
    <property type="match status" value="1"/>
</dbReference>
<protein>
    <recommendedName>
        <fullName evidence="6">GB1/RHD3-type G domain-containing protein</fullName>
    </recommendedName>
</protein>
<evidence type="ECO:0000256" key="2">
    <source>
        <dbReference type="ARBA" id="ARBA00023134"/>
    </source>
</evidence>
<evidence type="ECO:0000256" key="4">
    <source>
        <dbReference type="SAM" id="Coils"/>
    </source>
</evidence>
<dbReference type="InterPro" id="IPR015894">
    <property type="entry name" value="Guanylate-bd_N"/>
</dbReference>
<organism evidence="7 8">
    <name type="scientific">Achlya hypogyna</name>
    <name type="common">Oomycete</name>
    <name type="synonym">Protoachlya hypogyna</name>
    <dbReference type="NCBI Taxonomy" id="1202772"/>
    <lineage>
        <taxon>Eukaryota</taxon>
        <taxon>Sar</taxon>
        <taxon>Stramenopiles</taxon>
        <taxon>Oomycota</taxon>
        <taxon>Saprolegniomycetes</taxon>
        <taxon>Saprolegniales</taxon>
        <taxon>Achlyaceae</taxon>
        <taxon>Achlya</taxon>
    </lineage>
</organism>
<dbReference type="AlphaFoldDB" id="A0A1V9YQC4"/>
<proteinExistence type="inferred from homology"/>
<dbReference type="SUPFAM" id="SSF52540">
    <property type="entry name" value="P-loop containing nucleoside triphosphate hydrolases"/>
    <property type="match status" value="1"/>
</dbReference>
<feature type="coiled-coil region" evidence="4">
    <location>
        <begin position="419"/>
        <end position="446"/>
    </location>
</feature>
<dbReference type="EMBL" id="JNBR01001420">
    <property type="protein sequence ID" value="OQR87881.1"/>
    <property type="molecule type" value="Genomic_DNA"/>
</dbReference>
<keyword evidence="2" id="KW-0342">GTP-binding</keyword>
<accession>A0A1V9YQC4</accession>
<dbReference type="OrthoDB" id="2135133at2759"/>
<reference evidence="7 8" key="1">
    <citation type="journal article" date="2014" name="Genome Biol. Evol.">
        <title>The secreted proteins of Achlya hypogyna and Thraustotheca clavata identify the ancestral oomycete secretome and reveal gene acquisitions by horizontal gene transfer.</title>
        <authorList>
            <person name="Misner I."/>
            <person name="Blouin N."/>
            <person name="Leonard G."/>
            <person name="Richards T.A."/>
            <person name="Lane C.E."/>
        </authorList>
    </citation>
    <scope>NUCLEOTIDE SEQUENCE [LARGE SCALE GENOMIC DNA]</scope>
    <source>
        <strain evidence="7 8">ATCC 48635</strain>
    </source>
</reference>
<keyword evidence="1" id="KW-0547">Nucleotide-binding</keyword>
<comment type="similarity">
    <text evidence="3">Belongs to the TRAFAC class dynamin-like GTPase superfamily. GB1/RHD3 GTPase family.</text>
</comment>
<evidence type="ECO:0000256" key="5">
    <source>
        <dbReference type="SAM" id="MobiDB-lite"/>
    </source>
</evidence>
<dbReference type="Pfam" id="PF02263">
    <property type="entry name" value="GBP"/>
    <property type="match status" value="1"/>
</dbReference>